<keyword evidence="3" id="KW-0378">Hydrolase</keyword>
<keyword evidence="3" id="KW-0645">Protease</keyword>
<dbReference type="SUPFAM" id="SSF140125">
    <property type="entry name" value="Rabenosyn-5 Rab-binding domain-like"/>
    <property type="match status" value="1"/>
</dbReference>
<evidence type="ECO:0000256" key="1">
    <source>
        <dbReference type="SAM" id="MobiDB-lite"/>
    </source>
</evidence>
<feature type="domain" description="Rabenosyn Rab binding" evidence="2">
    <location>
        <begin position="462"/>
        <end position="502"/>
    </location>
</feature>
<evidence type="ECO:0000259" key="2">
    <source>
        <dbReference type="Pfam" id="PF11464"/>
    </source>
</evidence>
<feature type="region of interest" description="Disordered" evidence="1">
    <location>
        <begin position="219"/>
        <end position="242"/>
    </location>
</feature>
<dbReference type="InterPro" id="IPR036531">
    <property type="entry name" value="Rbsn_Rab-bd_sf"/>
</dbReference>
<reference evidence="3" key="1">
    <citation type="submission" date="2023-03" db="EMBL/GenBank/DDBJ databases">
        <title>Mating type loci evolution in Malassezia.</title>
        <authorList>
            <person name="Coelho M.A."/>
        </authorList>
    </citation>
    <scope>NUCLEOTIDE SEQUENCE</scope>
    <source>
        <strain evidence="3">CBS 9431</strain>
    </source>
</reference>
<dbReference type="GeneID" id="85223657"/>
<sequence length="507" mass="56158">MVGSPRINEAVGGPSVPKHDPLQPIGYVPYQKRSATSTRIVEPTPRRAAPPSPLGPHAPSRAHRHASESGAGPRSSHQSASLKGKEPVRSSAGDAPSPPPLRRVHANAQEITPPRIATPESKDQSPLLGAWDSPTSELARLSPLKRGVIRHRTDEFEQLRAKQRGTVELEEQRMERRLTKLIAIHSPDFAHELSAPSPSASSNLLARGAHVLDLFQSREEAEKSRRTQRQRAAEQRVEGEAAESMLQQPCSSMLVVQPETYSVSDVPSRPAPDAPPAALRAFHEAEARSIRFCRDCKTIVLRISYRSNSDKPTPLTVHYTALFQLQKEINEALPEFHEMILGLQKKDAATTLASSVTDSKALQEDAIQARKELLVRFTRYDQLAKKIRTLRPIVDKHESSTQQRLQQSIHARATMFLQKNMFPLQSLPSLDEAAQRKQKDAESAKRQAAQGGAEQAEQVRILTEQETLLSNYLASAVKARNLDDVTALKANRDEIRAEIARLQSMAL</sequence>
<feature type="compositionally biased region" description="Basic and acidic residues" evidence="1">
    <location>
        <begin position="219"/>
        <end position="239"/>
    </location>
</feature>
<keyword evidence="4" id="KW-1185">Reference proteome</keyword>
<protein>
    <submittedName>
        <fullName evidence="3">Carboxypeptidase Y-deficient</fullName>
    </submittedName>
</protein>
<feature type="region of interest" description="Disordered" evidence="1">
    <location>
        <begin position="431"/>
        <end position="456"/>
    </location>
</feature>
<evidence type="ECO:0000313" key="4">
    <source>
        <dbReference type="Proteomes" id="UP001217754"/>
    </source>
</evidence>
<dbReference type="Pfam" id="PF11464">
    <property type="entry name" value="Rbsn"/>
    <property type="match status" value="1"/>
</dbReference>
<feature type="compositionally biased region" description="Basic and acidic residues" evidence="1">
    <location>
        <begin position="433"/>
        <end position="445"/>
    </location>
</feature>
<dbReference type="RefSeq" id="XP_060119964.1">
    <property type="nucleotide sequence ID" value="XM_060263981.1"/>
</dbReference>
<feature type="region of interest" description="Disordered" evidence="1">
    <location>
        <begin position="1"/>
        <end position="134"/>
    </location>
</feature>
<feature type="compositionally biased region" description="Low complexity" evidence="1">
    <location>
        <begin position="447"/>
        <end position="456"/>
    </location>
</feature>
<gene>
    <name evidence="3" type="primary">PEP7</name>
    <name evidence="3" type="ORF">MJAP1_000008</name>
</gene>
<name>A0AAF0EYG4_9BASI</name>
<accession>A0AAF0EYG4</accession>
<dbReference type="InterPro" id="IPR021565">
    <property type="entry name" value="Rbsn_Rab-bd"/>
</dbReference>
<organism evidence="3 4">
    <name type="scientific">Malassezia japonica</name>
    <dbReference type="NCBI Taxonomy" id="223818"/>
    <lineage>
        <taxon>Eukaryota</taxon>
        <taxon>Fungi</taxon>
        <taxon>Dikarya</taxon>
        <taxon>Basidiomycota</taxon>
        <taxon>Ustilaginomycotina</taxon>
        <taxon>Malasseziomycetes</taxon>
        <taxon>Malasseziales</taxon>
        <taxon>Malasseziaceae</taxon>
        <taxon>Malassezia</taxon>
    </lineage>
</organism>
<dbReference type="GO" id="GO:0004180">
    <property type="term" value="F:carboxypeptidase activity"/>
    <property type="evidence" value="ECO:0007669"/>
    <property type="project" value="UniProtKB-KW"/>
</dbReference>
<proteinExistence type="predicted"/>
<dbReference type="AlphaFoldDB" id="A0AAF0EYG4"/>
<dbReference type="EMBL" id="CP119958">
    <property type="protein sequence ID" value="WFD37067.1"/>
    <property type="molecule type" value="Genomic_DNA"/>
</dbReference>
<dbReference type="Proteomes" id="UP001217754">
    <property type="component" value="Chromosome 1"/>
</dbReference>
<keyword evidence="3" id="KW-0121">Carboxypeptidase</keyword>
<evidence type="ECO:0000313" key="3">
    <source>
        <dbReference type="EMBL" id="WFD37067.1"/>
    </source>
</evidence>